<dbReference type="PANTHER" id="PTHR34213:SF2">
    <property type="entry name" value="NUCLEAR TRANSPORT FACTOR 2 (NTF2) FAMILY PROTEIN"/>
    <property type="match status" value="1"/>
</dbReference>
<protein>
    <recommendedName>
        <fullName evidence="3">SnoaL-like domain-containing protein</fullName>
    </recommendedName>
</protein>
<reference evidence="1 2" key="1">
    <citation type="submission" date="2023-01" db="EMBL/GenBank/DDBJ databases">
        <title>Analysis of 21 Apiospora genomes using comparative genomics revels a genus with tremendous synthesis potential of carbohydrate active enzymes and secondary metabolites.</title>
        <authorList>
            <person name="Sorensen T."/>
        </authorList>
    </citation>
    <scope>NUCLEOTIDE SEQUENCE [LARGE SCALE GENOMIC DNA]</scope>
    <source>
        <strain evidence="1 2">CBS 117206</strain>
    </source>
</reference>
<evidence type="ECO:0008006" key="3">
    <source>
        <dbReference type="Google" id="ProtNLM"/>
    </source>
</evidence>
<dbReference type="Proteomes" id="UP001392437">
    <property type="component" value="Unassembled WGS sequence"/>
</dbReference>
<dbReference type="SUPFAM" id="SSF54427">
    <property type="entry name" value="NTF2-like"/>
    <property type="match status" value="1"/>
</dbReference>
<dbReference type="InterPro" id="IPR032710">
    <property type="entry name" value="NTF2-like_dom_sf"/>
</dbReference>
<keyword evidence="2" id="KW-1185">Reference proteome</keyword>
<evidence type="ECO:0000313" key="2">
    <source>
        <dbReference type="Proteomes" id="UP001392437"/>
    </source>
</evidence>
<name>A0AAW0QLH3_9PEZI</name>
<sequence length="240" mass="26638">MSTGTPSATAQAQEKANTTFDSFTMKNTNISEGPGVKLNDQQKLVVGSVLDLFEGNPTLKHLSLWKRDATFADPLSSAEGFDRYAAQWYGLASLFRPIQIQSHRVVSGGNPIELELTNKYVVAGSVPLLKGKEQTIKSRVLIHVDEADGLRIARVEDRWDDKLPDGAVSEVGRVLLPVAALRAAVRTGVAWGWWAFTNASWWRPFLAFRKLNAVTVPTFVKVPKNEEEDMKMKAERDGRQ</sequence>
<dbReference type="EMBL" id="JAQQWP010000007">
    <property type="protein sequence ID" value="KAK8109477.1"/>
    <property type="molecule type" value="Genomic_DNA"/>
</dbReference>
<evidence type="ECO:0000313" key="1">
    <source>
        <dbReference type="EMBL" id="KAK8109477.1"/>
    </source>
</evidence>
<dbReference type="AlphaFoldDB" id="A0AAW0QLH3"/>
<comment type="caution">
    <text evidence="1">The sequence shown here is derived from an EMBL/GenBank/DDBJ whole genome shotgun (WGS) entry which is preliminary data.</text>
</comment>
<accession>A0AAW0QLH3</accession>
<organism evidence="1 2">
    <name type="scientific">Apiospora kogelbergensis</name>
    <dbReference type="NCBI Taxonomy" id="1337665"/>
    <lineage>
        <taxon>Eukaryota</taxon>
        <taxon>Fungi</taxon>
        <taxon>Dikarya</taxon>
        <taxon>Ascomycota</taxon>
        <taxon>Pezizomycotina</taxon>
        <taxon>Sordariomycetes</taxon>
        <taxon>Xylariomycetidae</taxon>
        <taxon>Amphisphaeriales</taxon>
        <taxon>Apiosporaceae</taxon>
        <taxon>Apiospora</taxon>
    </lineage>
</organism>
<gene>
    <name evidence="1" type="ORF">PG999_007614</name>
</gene>
<proteinExistence type="predicted"/>
<dbReference type="PANTHER" id="PTHR34213">
    <property type="entry name" value="NUCLEAR TRANSPORT FACTOR 2 (NTF2) FAMILY PROTEIN"/>
    <property type="match status" value="1"/>
</dbReference>